<feature type="domain" description="TRUD" evidence="6">
    <location>
        <begin position="157"/>
        <end position="336"/>
    </location>
</feature>
<dbReference type="InterPro" id="IPR001656">
    <property type="entry name" value="PsdUridine_synth_TruD"/>
</dbReference>
<dbReference type="InterPro" id="IPR011760">
    <property type="entry name" value="PsdUridine_synth_TruD_insert"/>
</dbReference>
<comment type="catalytic activity">
    <reaction evidence="4">
        <text>uridine(13) in tRNA = pseudouridine(13) in tRNA</text>
        <dbReference type="Rhea" id="RHEA:42540"/>
        <dbReference type="Rhea" id="RHEA-COMP:10105"/>
        <dbReference type="Rhea" id="RHEA-COMP:10106"/>
        <dbReference type="ChEBI" id="CHEBI:65314"/>
        <dbReference type="ChEBI" id="CHEBI:65315"/>
        <dbReference type="EC" id="5.4.99.27"/>
    </reaction>
</comment>
<dbReference type="InterPro" id="IPR020103">
    <property type="entry name" value="PsdUridine_synth_cat_dom_sf"/>
</dbReference>
<dbReference type="PROSITE" id="PS50984">
    <property type="entry name" value="TRUD"/>
    <property type="match status" value="1"/>
</dbReference>
<comment type="similarity">
    <text evidence="1 4">Belongs to the pseudouridine synthase TruD family.</text>
</comment>
<dbReference type="PANTHER" id="PTHR47811:SF1">
    <property type="entry name" value="TRNA PSEUDOURIDINE SYNTHASE D"/>
    <property type="match status" value="1"/>
</dbReference>
<keyword evidence="2 4" id="KW-0819">tRNA processing</keyword>
<name>A0A839UQW4_9GAMM</name>
<evidence type="ECO:0000256" key="1">
    <source>
        <dbReference type="ARBA" id="ARBA00007953"/>
    </source>
</evidence>
<gene>
    <name evidence="4" type="primary">truD</name>
    <name evidence="7" type="ORF">FHS30_001114</name>
</gene>
<dbReference type="InterPro" id="IPR043165">
    <property type="entry name" value="TruD_insert_sf"/>
</dbReference>
<organism evidence="7 8">
    <name type="scientific">Simiduia aestuariiviva</name>
    <dbReference type="NCBI Taxonomy" id="1510459"/>
    <lineage>
        <taxon>Bacteria</taxon>
        <taxon>Pseudomonadati</taxon>
        <taxon>Pseudomonadota</taxon>
        <taxon>Gammaproteobacteria</taxon>
        <taxon>Cellvibrionales</taxon>
        <taxon>Cellvibrionaceae</taxon>
        <taxon>Simiduia</taxon>
    </lineage>
</organism>
<feature type="region of interest" description="Disordered" evidence="5">
    <location>
        <begin position="189"/>
        <end position="209"/>
    </location>
</feature>
<dbReference type="InterPro" id="IPR042214">
    <property type="entry name" value="TruD_catalytic"/>
</dbReference>
<dbReference type="GO" id="GO:0005829">
    <property type="term" value="C:cytosol"/>
    <property type="evidence" value="ECO:0007669"/>
    <property type="project" value="TreeGrafter"/>
</dbReference>
<dbReference type="Gene3D" id="3.30.2350.20">
    <property type="entry name" value="TruD, catalytic domain"/>
    <property type="match status" value="2"/>
</dbReference>
<dbReference type="AlphaFoldDB" id="A0A839UQW4"/>
<comment type="caution">
    <text evidence="7">The sequence shown here is derived from an EMBL/GenBank/DDBJ whole genome shotgun (WGS) entry which is preliminary data.</text>
</comment>
<evidence type="ECO:0000256" key="4">
    <source>
        <dbReference type="HAMAP-Rule" id="MF_01082"/>
    </source>
</evidence>
<protein>
    <recommendedName>
        <fullName evidence="4">tRNA pseudouridine synthase D</fullName>
        <ecNumber evidence="4">5.4.99.27</ecNumber>
    </recommendedName>
    <alternativeName>
        <fullName evidence="4">tRNA pseudouridine(13) synthase</fullName>
    </alternativeName>
    <alternativeName>
        <fullName evidence="4">tRNA pseudouridylate synthase D</fullName>
    </alternativeName>
    <alternativeName>
        <fullName evidence="4">tRNA-uridine isomerase D</fullName>
    </alternativeName>
</protein>
<dbReference type="EMBL" id="JACHXZ010000001">
    <property type="protein sequence ID" value="MBB3167938.1"/>
    <property type="molecule type" value="Genomic_DNA"/>
</dbReference>
<dbReference type="RefSeq" id="WP_183909073.1">
    <property type="nucleotide sequence ID" value="NZ_JACHXZ010000001.1"/>
</dbReference>
<reference evidence="7 8" key="1">
    <citation type="submission" date="2020-08" db="EMBL/GenBank/DDBJ databases">
        <title>Genomic Encyclopedia of Type Strains, Phase III (KMG-III): the genomes of soil and plant-associated and newly described type strains.</title>
        <authorList>
            <person name="Whitman W."/>
        </authorList>
    </citation>
    <scope>NUCLEOTIDE SEQUENCE [LARGE SCALE GENOMIC DNA]</scope>
    <source>
        <strain evidence="7 8">CECT 8571</strain>
    </source>
</reference>
<dbReference type="InterPro" id="IPR020119">
    <property type="entry name" value="PsdUridine_synth_TruD_CS"/>
</dbReference>
<evidence type="ECO:0000313" key="8">
    <source>
        <dbReference type="Proteomes" id="UP000559987"/>
    </source>
</evidence>
<dbReference type="PROSITE" id="PS01268">
    <property type="entry name" value="UPF0024"/>
    <property type="match status" value="1"/>
</dbReference>
<dbReference type="SUPFAM" id="SSF55120">
    <property type="entry name" value="Pseudouridine synthase"/>
    <property type="match status" value="1"/>
</dbReference>
<dbReference type="InterPro" id="IPR050170">
    <property type="entry name" value="TruD_pseudoU_synthase"/>
</dbReference>
<feature type="active site" description="Nucleophile" evidence="4">
    <location>
        <position position="81"/>
    </location>
</feature>
<dbReference type="GO" id="GO:0003723">
    <property type="term" value="F:RNA binding"/>
    <property type="evidence" value="ECO:0007669"/>
    <property type="project" value="InterPro"/>
</dbReference>
<feature type="compositionally biased region" description="Basic residues" evidence="5">
    <location>
        <begin position="192"/>
        <end position="201"/>
    </location>
</feature>
<evidence type="ECO:0000313" key="7">
    <source>
        <dbReference type="EMBL" id="MBB3167938.1"/>
    </source>
</evidence>
<sequence length="336" mass="37650">MSDFDLAFPFALGAPSVSAQFRQHCEDFVVNEVLGFSPSGEGEHLLLEVLKRDDNTPWIAKQIARIAGVQPMDVGYCGLKDRRAVTRQWFSVYLPQQSEIDWQQLNSDTAQLLAVHRHHKKLRRGEHQANEFIIRLRDCQGDLELLETRLNAVSQSGVPNYFGEQRFGREASNLHEAATLFATSLARDNSARKKGGRRKGERRPGPSGMVLSAARSWLFNQVLAARVERDLWREPMAGETTELSTGPLWGRGRNGSAGELLALETEALAPWSDWCHGLEHAGLAQERRPLVLRPMHFTWDFDGPDLTLSFTLAPGQFATAVLRELCRLEIPAISAD</sequence>
<evidence type="ECO:0000256" key="3">
    <source>
        <dbReference type="ARBA" id="ARBA00023235"/>
    </source>
</evidence>
<dbReference type="PANTHER" id="PTHR47811">
    <property type="entry name" value="TRNA PSEUDOURIDINE SYNTHASE D"/>
    <property type="match status" value="1"/>
</dbReference>
<dbReference type="Proteomes" id="UP000559987">
    <property type="component" value="Unassembled WGS sequence"/>
</dbReference>
<keyword evidence="8" id="KW-1185">Reference proteome</keyword>
<accession>A0A839UQW4</accession>
<dbReference type="GO" id="GO:0031119">
    <property type="term" value="P:tRNA pseudouridine synthesis"/>
    <property type="evidence" value="ECO:0007669"/>
    <property type="project" value="UniProtKB-UniRule"/>
</dbReference>
<dbReference type="EC" id="5.4.99.27" evidence="4"/>
<evidence type="ECO:0000256" key="2">
    <source>
        <dbReference type="ARBA" id="ARBA00022694"/>
    </source>
</evidence>
<comment type="function">
    <text evidence="4">Responsible for synthesis of pseudouridine from uracil-13 in transfer RNAs.</text>
</comment>
<dbReference type="Gene3D" id="3.30.2340.10">
    <property type="entry name" value="TruD, insertion domain"/>
    <property type="match status" value="2"/>
</dbReference>
<keyword evidence="3 4" id="KW-0413">Isomerase</keyword>
<dbReference type="GO" id="GO:0160150">
    <property type="term" value="F:tRNA pseudouridine(13) synthase activity"/>
    <property type="evidence" value="ECO:0007669"/>
    <property type="project" value="UniProtKB-EC"/>
</dbReference>
<dbReference type="HAMAP" id="MF_01082">
    <property type="entry name" value="TruD"/>
    <property type="match status" value="1"/>
</dbReference>
<proteinExistence type="inferred from homology"/>
<evidence type="ECO:0000256" key="5">
    <source>
        <dbReference type="SAM" id="MobiDB-lite"/>
    </source>
</evidence>
<evidence type="ECO:0000259" key="6">
    <source>
        <dbReference type="PROSITE" id="PS50984"/>
    </source>
</evidence>
<dbReference type="Pfam" id="PF01142">
    <property type="entry name" value="TruD"/>
    <property type="match status" value="1"/>
</dbReference>